<dbReference type="GO" id="GO:0003700">
    <property type="term" value="F:DNA-binding transcription factor activity"/>
    <property type="evidence" value="ECO:0007669"/>
    <property type="project" value="InterPro"/>
</dbReference>
<gene>
    <name evidence="6" type="ORF">OC940_03675</name>
</gene>
<evidence type="ECO:0000313" key="7">
    <source>
        <dbReference type="Proteomes" id="UP001139955"/>
    </source>
</evidence>
<keyword evidence="3" id="KW-0238">DNA-binding</keyword>
<reference evidence="6" key="1">
    <citation type="submission" date="2022-09" db="EMBL/GenBank/DDBJ databases">
        <authorList>
            <person name="Cesa-Luna C."/>
            <person name="Girard L."/>
            <person name="Lood C."/>
            <person name="Hofte M."/>
            <person name="De Mot R."/>
        </authorList>
    </citation>
    <scope>NUCLEOTIDE SEQUENCE</scope>
    <source>
        <strain evidence="6">B1M3-32</strain>
    </source>
</reference>
<dbReference type="GO" id="GO:0006351">
    <property type="term" value="P:DNA-templated transcription"/>
    <property type="evidence" value="ECO:0007669"/>
    <property type="project" value="TreeGrafter"/>
</dbReference>
<evidence type="ECO:0000256" key="3">
    <source>
        <dbReference type="ARBA" id="ARBA00023125"/>
    </source>
</evidence>
<dbReference type="SUPFAM" id="SSF46785">
    <property type="entry name" value="Winged helix' DNA-binding domain"/>
    <property type="match status" value="1"/>
</dbReference>
<comment type="similarity">
    <text evidence="1">Belongs to the LysR transcriptional regulatory family.</text>
</comment>
<dbReference type="AlphaFoldDB" id="A0A9X3B1G9"/>
<sequence length="318" mass="34042">MDSSQRVRAIVSFIQAVDAGSFAAAGRVLGLTSAAISKNVASLEKSLGVRLMNRTTRSLTLTSEGEGFLRQARIALEALDSAVDMIAARRAVPSGKVRISTSAAFGNDHLLPALPALLARYPALSIEVDFDDRIVDIVKEGYDIVIRGGSIADSALVSRPVCKLNAVLIASPEYLEAHGTPKKPSDLNNHRLIARRFLGGRVSPWIFKAADGALTTLDPTDVAVLTLSGPEALVQAARDHVGIAQVGVHLAWEHLRNGSLKVLLHEQHQPGSYEMVMQYPHRALMAPRGQVTVDHLLAAFSGDENLHVTIESLGAYAV</sequence>
<dbReference type="CDD" id="cd08422">
    <property type="entry name" value="PBP2_CrgA_like"/>
    <property type="match status" value="1"/>
</dbReference>
<dbReference type="RefSeq" id="WP_262146341.1">
    <property type="nucleotide sequence ID" value="NZ_JAOSKY010000002.1"/>
</dbReference>
<dbReference type="InterPro" id="IPR058163">
    <property type="entry name" value="LysR-type_TF_proteobact-type"/>
</dbReference>
<dbReference type="InterPro" id="IPR005119">
    <property type="entry name" value="LysR_subst-bd"/>
</dbReference>
<evidence type="ECO:0000313" key="6">
    <source>
        <dbReference type="EMBL" id="MCU7246901.1"/>
    </source>
</evidence>
<evidence type="ECO:0000256" key="4">
    <source>
        <dbReference type="ARBA" id="ARBA00023163"/>
    </source>
</evidence>
<dbReference type="GO" id="GO:0043565">
    <property type="term" value="F:sequence-specific DNA binding"/>
    <property type="evidence" value="ECO:0007669"/>
    <property type="project" value="TreeGrafter"/>
</dbReference>
<proteinExistence type="inferred from homology"/>
<evidence type="ECO:0000259" key="5">
    <source>
        <dbReference type="PROSITE" id="PS50931"/>
    </source>
</evidence>
<dbReference type="PROSITE" id="PS50931">
    <property type="entry name" value="HTH_LYSR"/>
    <property type="match status" value="1"/>
</dbReference>
<reference evidence="6" key="2">
    <citation type="journal article" date="2023" name="mSystems">
        <title>Charting the Lipopeptidome of Nonpathogenic Pseudomonas.</title>
        <authorList>
            <person name="Cesa-Luna C."/>
            <person name="Geudens N."/>
            <person name="Girard L."/>
            <person name="De Roo V."/>
            <person name="Maklad H.R."/>
            <person name="Martins J.C."/>
            <person name="Hofte M."/>
            <person name="De Mot R."/>
        </authorList>
    </citation>
    <scope>NUCLEOTIDE SEQUENCE</scope>
    <source>
        <strain evidence="6">B1M3-32</strain>
    </source>
</reference>
<evidence type="ECO:0000256" key="1">
    <source>
        <dbReference type="ARBA" id="ARBA00009437"/>
    </source>
</evidence>
<keyword evidence="7" id="KW-1185">Reference proteome</keyword>
<dbReference type="Pfam" id="PF00126">
    <property type="entry name" value="HTH_1"/>
    <property type="match status" value="1"/>
</dbReference>
<protein>
    <submittedName>
        <fullName evidence="6">LysR family transcriptional regulator</fullName>
    </submittedName>
</protein>
<dbReference type="Pfam" id="PF03466">
    <property type="entry name" value="LysR_substrate"/>
    <property type="match status" value="1"/>
</dbReference>
<dbReference type="Gene3D" id="1.10.10.10">
    <property type="entry name" value="Winged helix-like DNA-binding domain superfamily/Winged helix DNA-binding domain"/>
    <property type="match status" value="1"/>
</dbReference>
<dbReference type="Gene3D" id="3.40.190.290">
    <property type="match status" value="1"/>
</dbReference>
<dbReference type="PANTHER" id="PTHR30537:SF72">
    <property type="entry name" value="LYSR FAMILY TRANSCRIPTIONAL REGULATOR"/>
    <property type="match status" value="1"/>
</dbReference>
<comment type="caution">
    <text evidence="6">The sequence shown here is derived from an EMBL/GenBank/DDBJ whole genome shotgun (WGS) entry which is preliminary data.</text>
</comment>
<organism evidence="6 7">
    <name type="scientific">Pseudomonas koreensis</name>
    <dbReference type="NCBI Taxonomy" id="198620"/>
    <lineage>
        <taxon>Bacteria</taxon>
        <taxon>Pseudomonadati</taxon>
        <taxon>Pseudomonadota</taxon>
        <taxon>Gammaproteobacteria</taxon>
        <taxon>Pseudomonadales</taxon>
        <taxon>Pseudomonadaceae</taxon>
        <taxon>Pseudomonas</taxon>
    </lineage>
</organism>
<name>A0A9X3B1G9_9PSED</name>
<keyword evidence="2" id="KW-0805">Transcription regulation</keyword>
<dbReference type="InterPro" id="IPR036388">
    <property type="entry name" value="WH-like_DNA-bd_sf"/>
</dbReference>
<evidence type="ECO:0000256" key="2">
    <source>
        <dbReference type="ARBA" id="ARBA00023015"/>
    </source>
</evidence>
<dbReference type="PANTHER" id="PTHR30537">
    <property type="entry name" value="HTH-TYPE TRANSCRIPTIONAL REGULATOR"/>
    <property type="match status" value="1"/>
</dbReference>
<dbReference type="InterPro" id="IPR036390">
    <property type="entry name" value="WH_DNA-bd_sf"/>
</dbReference>
<keyword evidence="4" id="KW-0804">Transcription</keyword>
<dbReference type="Proteomes" id="UP001139955">
    <property type="component" value="Unassembled WGS sequence"/>
</dbReference>
<dbReference type="EMBL" id="JAOSKY010000002">
    <property type="protein sequence ID" value="MCU7246901.1"/>
    <property type="molecule type" value="Genomic_DNA"/>
</dbReference>
<dbReference type="FunFam" id="1.10.10.10:FF:000001">
    <property type="entry name" value="LysR family transcriptional regulator"/>
    <property type="match status" value="1"/>
</dbReference>
<dbReference type="InterPro" id="IPR000847">
    <property type="entry name" value="LysR_HTH_N"/>
</dbReference>
<dbReference type="SUPFAM" id="SSF53850">
    <property type="entry name" value="Periplasmic binding protein-like II"/>
    <property type="match status" value="1"/>
</dbReference>
<accession>A0A9X3B1G9</accession>
<feature type="domain" description="HTH lysR-type" evidence="5">
    <location>
        <begin position="1"/>
        <end position="62"/>
    </location>
</feature>